<organism evidence="1 2">
    <name type="scientific">Arsenicibacter rosenii</name>
    <dbReference type="NCBI Taxonomy" id="1750698"/>
    <lineage>
        <taxon>Bacteria</taxon>
        <taxon>Pseudomonadati</taxon>
        <taxon>Bacteroidota</taxon>
        <taxon>Cytophagia</taxon>
        <taxon>Cytophagales</taxon>
        <taxon>Spirosomataceae</taxon>
        <taxon>Arsenicibacter</taxon>
    </lineage>
</organism>
<evidence type="ECO:0000313" key="2">
    <source>
        <dbReference type="Proteomes" id="UP000181790"/>
    </source>
</evidence>
<accession>A0A1S2VP59</accession>
<protein>
    <recommendedName>
        <fullName evidence="3">Lipocalin-like domain-containing protein</fullName>
    </recommendedName>
</protein>
<keyword evidence="2" id="KW-1185">Reference proteome</keyword>
<comment type="caution">
    <text evidence="1">The sequence shown here is derived from an EMBL/GenBank/DDBJ whole genome shotgun (WGS) entry which is preliminary data.</text>
</comment>
<dbReference type="AlphaFoldDB" id="A0A1S2VP59"/>
<dbReference type="RefSeq" id="WP_071501976.1">
    <property type="nucleotide sequence ID" value="NZ_MORL01000002.1"/>
</dbReference>
<name>A0A1S2VP59_9BACT</name>
<dbReference type="PROSITE" id="PS51257">
    <property type="entry name" value="PROKAR_LIPOPROTEIN"/>
    <property type="match status" value="1"/>
</dbReference>
<dbReference type="OrthoDB" id="955129at2"/>
<reference evidence="1 2" key="1">
    <citation type="submission" date="2016-10" db="EMBL/GenBank/DDBJ databases">
        <title>Arsenicibacter rosenii gen. nov., sp. nov., an efficient arsenic-methylating bacterium isolated from an arsenic-contaminated paddy soil.</title>
        <authorList>
            <person name="Huang K."/>
        </authorList>
    </citation>
    <scope>NUCLEOTIDE SEQUENCE [LARGE SCALE GENOMIC DNA]</scope>
    <source>
        <strain evidence="1 2">SM-1</strain>
    </source>
</reference>
<evidence type="ECO:0000313" key="1">
    <source>
        <dbReference type="EMBL" id="OIN60180.1"/>
    </source>
</evidence>
<evidence type="ECO:0008006" key="3">
    <source>
        <dbReference type="Google" id="ProtNLM"/>
    </source>
</evidence>
<sequence>MQKFLTILIVVTAILVGCKKEDTATPKTKTELITRKWQFQGARVTLGTLPITAYTRGATTGNVVDFSASYMDFKSGGGFSQVVLPGTSMTGTWKFNSTETAFTVTSSGGSVDSWTIDKLTETNLDFSRQIAANSTDPSDLSWLALIKSYGFSTAAGAKIEVQTVPAP</sequence>
<dbReference type="EMBL" id="MORL01000002">
    <property type="protein sequence ID" value="OIN60180.1"/>
    <property type="molecule type" value="Genomic_DNA"/>
</dbReference>
<proteinExistence type="predicted"/>
<dbReference type="Proteomes" id="UP000181790">
    <property type="component" value="Unassembled WGS sequence"/>
</dbReference>
<gene>
    <name evidence="1" type="ORF">BLX24_04920</name>
</gene>